<dbReference type="AlphaFoldDB" id="A0A9Q3HKK2"/>
<dbReference type="EMBL" id="AVOT02018794">
    <property type="protein sequence ID" value="MBW0505944.1"/>
    <property type="molecule type" value="Genomic_DNA"/>
</dbReference>
<reference evidence="1" key="1">
    <citation type="submission" date="2021-03" db="EMBL/GenBank/DDBJ databases">
        <title>Draft genome sequence of rust myrtle Austropuccinia psidii MF-1, a brazilian biotype.</title>
        <authorList>
            <person name="Quecine M.C."/>
            <person name="Pachon D.M.R."/>
            <person name="Bonatelli M.L."/>
            <person name="Correr F.H."/>
            <person name="Franceschini L.M."/>
            <person name="Leite T.F."/>
            <person name="Margarido G.R.A."/>
            <person name="Almeida C.A."/>
            <person name="Ferrarezi J.A."/>
            <person name="Labate C.A."/>
        </authorList>
    </citation>
    <scope>NUCLEOTIDE SEQUENCE</scope>
    <source>
        <strain evidence="1">MF-1</strain>
    </source>
</reference>
<proteinExistence type="predicted"/>
<accession>A0A9Q3HKK2</accession>
<gene>
    <name evidence="1" type="ORF">O181_045659</name>
</gene>
<evidence type="ECO:0000313" key="2">
    <source>
        <dbReference type="Proteomes" id="UP000765509"/>
    </source>
</evidence>
<evidence type="ECO:0000313" key="1">
    <source>
        <dbReference type="EMBL" id="MBW0505944.1"/>
    </source>
</evidence>
<comment type="caution">
    <text evidence="1">The sequence shown here is derived from an EMBL/GenBank/DDBJ whole genome shotgun (WGS) entry which is preliminary data.</text>
</comment>
<keyword evidence="2" id="KW-1185">Reference proteome</keyword>
<name>A0A9Q3HKK2_9BASI</name>
<organism evidence="1 2">
    <name type="scientific">Austropuccinia psidii MF-1</name>
    <dbReference type="NCBI Taxonomy" id="1389203"/>
    <lineage>
        <taxon>Eukaryota</taxon>
        <taxon>Fungi</taxon>
        <taxon>Dikarya</taxon>
        <taxon>Basidiomycota</taxon>
        <taxon>Pucciniomycotina</taxon>
        <taxon>Pucciniomycetes</taxon>
        <taxon>Pucciniales</taxon>
        <taxon>Sphaerophragmiaceae</taxon>
        <taxon>Austropuccinia</taxon>
    </lineage>
</organism>
<dbReference type="OrthoDB" id="5582182at2759"/>
<dbReference type="Proteomes" id="UP000765509">
    <property type="component" value="Unassembled WGS sequence"/>
</dbReference>
<sequence length="73" mass="8607">MKAPECFYGTQPFKVRSFIQSRQLIFHNDMENFSQQRKRVPYATSFLIGKVAKWIDPYLSNLTNEDPSYLLNS</sequence>
<protein>
    <submittedName>
        <fullName evidence="1">Uncharacterized protein</fullName>
    </submittedName>
</protein>